<dbReference type="GO" id="GO:0003729">
    <property type="term" value="F:mRNA binding"/>
    <property type="evidence" value="ECO:0007669"/>
    <property type="project" value="InterPro"/>
</dbReference>
<keyword evidence="5" id="KW-0378">Hydrolase</keyword>
<evidence type="ECO:0000256" key="1">
    <source>
        <dbReference type="ARBA" id="ARBA00006620"/>
    </source>
</evidence>
<reference evidence="8 9" key="1">
    <citation type="journal article" date="2016" name="Nat. Commun.">
        <title>Thousands of microbial genomes shed light on interconnected biogeochemical processes in an aquifer system.</title>
        <authorList>
            <person name="Anantharaman K."/>
            <person name="Brown C.T."/>
            <person name="Hug L.A."/>
            <person name="Sharon I."/>
            <person name="Castelle C.J."/>
            <person name="Probst A.J."/>
            <person name="Thomas B.C."/>
            <person name="Singh A."/>
            <person name="Wilkins M.J."/>
            <person name="Karaoz U."/>
            <person name="Brodie E.L."/>
            <person name="Williams K.H."/>
            <person name="Hubbard S.S."/>
            <person name="Banfield J.F."/>
        </authorList>
    </citation>
    <scope>NUCLEOTIDE SEQUENCE [LARGE SCALE GENOMIC DNA]</scope>
</reference>
<dbReference type="GO" id="GO:0004519">
    <property type="term" value="F:endonuclease activity"/>
    <property type="evidence" value="ECO:0007669"/>
    <property type="project" value="UniProtKB-KW"/>
</dbReference>
<proteinExistence type="inferred from homology"/>
<dbReference type="AlphaFoldDB" id="A0A1F4VB87"/>
<evidence type="ECO:0008006" key="10">
    <source>
        <dbReference type="Google" id="ProtNLM"/>
    </source>
</evidence>
<dbReference type="SUPFAM" id="SSF54786">
    <property type="entry name" value="YcfA/nrd intein domain"/>
    <property type="match status" value="1"/>
</dbReference>
<dbReference type="Proteomes" id="UP000179005">
    <property type="component" value="Unassembled WGS sequence"/>
</dbReference>
<keyword evidence="4" id="KW-0255">Endonuclease</keyword>
<organism evidence="8 9">
    <name type="scientific">candidate division WWE3 bacterium RIFCSPHIGHO2_01_FULL_48_15</name>
    <dbReference type="NCBI Taxonomy" id="1802619"/>
    <lineage>
        <taxon>Bacteria</taxon>
        <taxon>Katanobacteria</taxon>
    </lineage>
</organism>
<evidence type="ECO:0000256" key="4">
    <source>
        <dbReference type="ARBA" id="ARBA00022759"/>
    </source>
</evidence>
<evidence type="ECO:0000313" key="9">
    <source>
        <dbReference type="Proteomes" id="UP000179005"/>
    </source>
</evidence>
<comment type="caution">
    <text evidence="8">The sequence shown here is derived from an EMBL/GenBank/DDBJ whole genome shotgun (WGS) entry which is preliminary data.</text>
</comment>
<keyword evidence="2" id="KW-1277">Toxin-antitoxin system</keyword>
<evidence type="ECO:0000256" key="6">
    <source>
        <dbReference type="ARBA" id="ARBA00022884"/>
    </source>
</evidence>
<sequence length="71" mass="7992">MSKLYSSNEIIKVLKESGFVFVSQRGSHLKFRRVGNPTLTAIVPANRKEIPRGTLRSILRQAHLSDDGLRT</sequence>
<accession>A0A1F4VB87</accession>
<evidence type="ECO:0000256" key="3">
    <source>
        <dbReference type="ARBA" id="ARBA00022722"/>
    </source>
</evidence>
<evidence type="ECO:0000256" key="2">
    <source>
        <dbReference type="ARBA" id="ARBA00022649"/>
    </source>
</evidence>
<keyword evidence="7" id="KW-0346">Stress response</keyword>
<gene>
    <name evidence="8" type="ORF">A2797_00230</name>
</gene>
<evidence type="ECO:0000256" key="7">
    <source>
        <dbReference type="ARBA" id="ARBA00023016"/>
    </source>
</evidence>
<evidence type="ECO:0000256" key="5">
    <source>
        <dbReference type="ARBA" id="ARBA00022801"/>
    </source>
</evidence>
<dbReference type="GO" id="GO:0016787">
    <property type="term" value="F:hydrolase activity"/>
    <property type="evidence" value="ECO:0007669"/>
    <property type="project" value="UniProtKB-KW"/>
</dbReference>
<dbReference type="STRING" id="1802619.A2797_00230"/>
<dbReference type="InterPro" id="IPR038570">
    <property type="entry name" value="HicA_sf"/>
</dbReference>
<evidence type="ECO:0000313" key="8">
    <source>
        <dbReference type="EMBL" id="OGC54200.1"/>
    </source>
</evidence>
<dbReference type="EMBL" id="MEVC01000023">
    <property type="protein sequence ID" value="OGC54200.1"/>
    <property type="molecule type" value="Genomic_DNA"/>
</dbReference>
<keyword evidence="3" id="KW-0540">Nuclease</keyword>
<protein>
    <recommendedName>
        <fullName evidence="10">Addiction module toxin, HicA family</fullName>
    </recommendedName>
</protein>
<dbReference type="Gene3D" id="3.30.920.30">
    <property type="entry name" value="Hypothetical protein"/>
    <property type="match status" value="1"/>
</dbReference>
<comment type="similarity">
    <text evidence="1">Belongs to the HicA mRNA interferase family.</text>
</comment>
<dbReference type="InterPro" id="IPR012933">
    <property type="entry name" value="HicA_mRNA_interferase"/>
</dbReference>
<name>A0A1F4VB87_UNCKA</name>
<dbReference type="Pfam" id="PF07927">
    <property type="entry name" value="HicA_toxin"/>
    <property type="match status" value="1"/>
</dbReference>
<keyword evidence="6" id="KW-0694">RNA-binding</keyword>